<dbReference type="VEuPathDB" id="FungiDB:PSTT_02833"/>
<feature type="region of interest" description="Disordered" evidence="1">
    <location>
        <begin position="28"/>
        <end position="241"/>
    </location>
</feature>
<reference evidence="3" key="2">
    <citation type="journal article" date="2018" name="BMC Genomics">
        <title>Genomic insights into host adaptation between the wheat stripe rust pathogen (Puccinia striiformis f. sp. tritici) and the barley stripe rust pathogen (Puccinia striiformis f. sp. hordei).</title>
        <authorList>
            <person name="Xia C."/>
            <person name="Wang M."/>
            <person name="Yin C."/>
            <person name="Cornejo O.E."/>
            <person name="Hulbert S.H."/>
            <person name="Chen X."/>
        </authorList>
    </citation>
    <scope>NUCLEOTIDE SEQUENCE [LARGE SCALE GENOMIC DNA]</scope>
    <source>
        <strain evidence="3">93TX-2</strain>
    </source>
</reference>
<evidence type="ECO:0000256" key="1">
    <source>
        <dbReference type="SAM" id="MobiDB-lite"/>
    </source>
</evidence>
<reference evidence="2 3" key="1">
    <citation type="submission" date="2017-12" db="EMBL/GenBank/DDBJ databases">
        <title>Gene loss provides genomic basis for host adaptation in cereal stripe rust fungi.</title>
        <authorList>
            <person name="Xia C."/>
        </authorList>
    </citation>
    <scope>NUCLEOTIDE SEQUENCE [LARGE SCALE GENOMIC DNA]</scope>
    <source>
        <strain evidence="2 3">93TX-2</strain>
    </source>
</reference>
<feature type="compositionally biased region" description="Low complexity" evidence="1">
    <location>
        <begin position="182"/>
        <end position="213"/>
    </location>
</feature>
<accession>A0A2S4UB23</accession>
<gene>
    <name evidence="2" type="ORF">PSHT_16201</name>
</gene>
<protein>
    <submittedName>
        <fullName evidence="2">Uncharacterized protein</fullName>
    </submittedName>
</protein>
<dbReference type="AlphaFoldDB" id="A0A2S4UB23"/>
<evidence type="ECO:0000313" key="2">
    <source>
        <dbReference type="EMBL" id="POV94470.1"/>
    </source>
</evidence>
<dbReference type="OrthoDB" id="10384913at2759"/>
<sequence>MPHYALSKSNANGSDESFHCRGLTEDEAYSSADRAGSMETIKGAYSPMYPLEEEPTTPSPSTRGKKPMQPPCVYYLPPPPIRPLRHAKSAANLNAGGAERRKTALRKASFPDRKLAKKHQLEVDGHPKNVSERDPPVEWNADSPTRSKKPPGLSLQGITNFFRRSPKQLPSTPVGNYRLLESPPLTSSSSTGSDSTSRFSSTPTKPNTLKPTNDNIHSSGNSKAMRRLAVCAGPPVKSLLG</sequence>
<name>A0A2S4UB23_9BASI</name>
<proteinExistence type="predicted"/>
<feature type="compositionally biased region" description="Basic and acidic residues" evidence="1">
    <location>
        <begin position="109"/>
        <end position="136"/>
    </location>
</feature>
<reference evidence="3" key="3">
    <citation type="journal article" date="2018" name="Mol. Plant Microbe Interact.">
        <title>Genome sequence resources for the wheat stripe rust pathogen (Puccinia striiformis f. sp. tritici) and the barley stripe rust pathogen (Puccinia striiformis f. sp. hordei).</title>
        <authorList>
            <person name="Xia C."/>
            <person name="Wang M."/>
            <person name="Yin C."/>
            <person name="Cornejo O.E."/>
            <person name="Hulbert S.H."/>
            <person name="Chen X."/>
        </authorList>
    </citation>
    <scope>NUCLEOTIDE SEQUENCE [LARGE SCALE GENOMIC DNA]</scope>
    <source>
        <strain evidence="3">93TX-2</strain>
    </source>
</reference>
<dbReference type="Proteomes" id="UP000238274">
    <property type="component" value="Unassembled WGS sequence"/>
</dbReference>
<evidence type="ECO:0000313" key="3">
    <source>
        <dbReference type="Proteomes" id="UP000238274"/>
    </source>
</evidence>
<comment type="caution">
    <text evidence="2">The sequence shown here is derived from an EMBL/GenBank/DDBJ whole genome shotgun (WGS) entry which is preliminary data.</text>
</comment>
<dbReference type="EMBL" id="PKSM01000488">
    <property type="protein sequence ID" value="POV94470.1"/>
    <property type="molecule type" value="Genomic_DNA"/>
</dbReference>
<keyword evidence="3" id="KW-1185">Reference proteome</keyword>
<organism evidence="2 3">
    <name type="scientific">Puccinia striiformis</name>
    <dbReference type="NCBI Taxonomy" id="27350"/>
    <lineage>
        <taxon>Eukaryota</taxon>
        <taxon>Fungi</taxon>
        <taxon>Dikarya</taxon>
        <taxon>Basidiomycota</taxon>
        <taxon>Pucciniomycotina</taxon>
        <taxon>Pucciniomycetes</taxon>
        <taxon>Pucciniales</taxon>
        <taxon>Pucciniaceae</taxon>
        <taxon>Puccinia</taxon>
    </lineage>
</organism>
<dbReference type="VEuPathDB" id="FungiDB:PSHT_16201"/>